<keyword evidence="1" id="KW-0677">Repeat</keyword>
<sequence length="174" mass="19045">MKKTLLLLVFVATAAIAQNKGPKDVFDTARYGTVEEMKALVSKNPDTINKNNSMGFTPLILACYRGNLPVAEYLVENAKNINYSSSSGTALAAVAVKGNIKLAEALLKKNADPNIADAGGMTPLIYAIQFKNKELIELLLRHKADKTQKDKQGKAPFEYAVDTRNQDIINLFKN</sequence>
<dbReference type="Gene3D" id="1.25.40.20">
    <property type="entry name" value="Ankyrin repeat-containing domain"/>
    <property type="match status" value="1"/>
</dbReference>
<organism evidence="5 6">
    <name type="scientific">Flavobacterium endophyticum</name>
    <dbReference type="NCBI Taxonomy" id="1540163"/>
    <lineage>
        <taxon>Bacteria</taxon>
        <taxon>Pseudomonadati</taxon>
        <taxon>Bacteroidota</taxon>
        <taxon>Flavobacteriia</taxon>
        <taxon>Flavobacteriales</taxon>
        <taxon>Flavobacteriaceae</taxon>
        <taxon>Flavobacterium</taxon>
    </lineage>
</organism>
<dbReference type="PROSITE" id="PS50088">
    <property type="entry name" value="ANK_REPEAT"/>
    <property type="match status" value="3"/>
</dbReference>
<feature type="repeat" description="ANK" evidence="3">
    <location>
        <begin position="119"/>
        <end position="151"/>
    </location>
</feature>
<keyword evidence="6" id="KW-1185">Reference proteome</keyword>
<dbReference type="Pfam" id="PF12796">
    <property type="entry name" value="Ank_2"/>
    <property type="match status" value="1"/>
</dbReference>
<comment type="caution">
    <text evidence="5">The sequence shown here is derived from an EMBL/GenBank/DDBJ whole genome shotgun (WGS) entry which is preliminary data.</text>
</comment>
<dbReference type="GO" id="GO:0000976">
    <property type="term" value="F:transcription cis-regulatory region binding"/>
    <property type="evidence" value="ECO:0007669"/>
    <property type="project" value="TreeGrafter"/>
</dbReference>
<evidence type="ECO:0000256" key="2">
    <source>
        <dbReference type="ARBA" id="ARBA00023043"/>
    </source>
</evidence>
<feature type="signal peptide" evidence="4">
    <location>
        <begin position="1"/>
        <end position="17"/>
    </location>
</feature>
<evidence type="ECO:0000313" key="5">
    <source>
        <dbReference type="EMBL" id="RKS19093.1"/>
    </source>
</evidence>
<evidence type="ECO:0000256" key="4">
    <source>
        <dbReference type="SAM" id="SignalP"/>
    </source>
</evidence>
<dbReference type="EMBL" id="RBLC01000005">
    <property type="protein sequence ID" value="RKS19093.1"/>
    <property type="molecule type" value="Genomic_DNA"/>
</dbReference>
<dbReference type="RefSeq" id="WP_121377325.1">
    <property type="nucleotide sequence ID" value="NZ_RBLC01000005.1"/>
</dbReference>
<dbReference type="Pfam" id="PF00023">
    <property type="entry name" value="Ank"/>
    <property type="match status" value="1"/>
</dbReference>
<feature type="repeat" description="ANK" evidence="3">
    <location>
        <begin position="54"/>
        <end position="86"/>
    </location>
</feature>
<protein>
    <submittedName>
        <fullName evidence="5">Uncharacterized protein</fullName>
    </submittedName>
</protein>
<dbReference type="InterPro" id="IPR036770">
    <property type="entry name" value="Ankyrin_rpt-contain_sf"/>
</dbReference>
<dbReference type="AlphaFoldDB" id="A0A495M3A7"/>
<feature type="repeat" description="ANK" evidence="3">
    <location>
        <begin position="86"/>
        <end position="118"/>
    </location>
</feature>
<dbReference type="OrthoDB" id="5657095at2"/>
<dbReference type="PANTHER" id="PTHR24193">
    <property type="entry name" value="ANKYRIN REPEAT PROTEIN"/>
    <property type="match status" value="1"/>
</dbReference>
<dbReference type="Proteomes" id="UP000277579">
    <property type="component" value="Unassembled WGS sequence"/>
</dbReference>
<evidence type="ECO:0000256" key="1">
    <source>
        <dbReference type="ARBA" id="ARBA00022737"/>
    </source>
</evidence>
<dbReference type="InterPro" id="IPR050663">
    <property type="entry name" value="Ankyrin-SOCS_Box"/>
</dbReference>
<evidence type="ECO:0000256" key="3">
    <source>
        <dbReference type="PROSITE-ProRule" id="PRU00023"/>
    </source>
</evidence>
<keyword evidence="2 3" id="KW-0040">ANK repeat</keyword>
<proteinExistence type="predicted"/>
<evidence type="ECO:0000313" key="6">
    <source>
        <dbReference type="Proteomes" id="UP000277579"/>
    </source>
</evidence>
<accession>A0A495M3A7</accession>
<dbReference type="SMART" id="SM00248">
    <property type="entry name" value="ANK"/>
    <property type="match status" value="3"/>
</dbReference>
<dbReference type="InterPro" id="IPR002110">
    <property type="entry name" value="Ankyrin_rpt"/>
</dbReference>
<name>A0A495M3A7_9FLAO</name>
<dbReference type="SUPFAM" id="SSF48403">
    <property type="entry name" value="Ankyrin repeat"/>
    <property type="match status" value="1"/>
</dbReference>
<gene>
    <name evidence="5" type="ORF">CLV94_3044</name>
</gene>
<reference evidence="5 6" key="1">
    <citation type="submission" date="2018-10" db="EMBL/GenBank/DDBJ databases">
        <title>Genomic Encyclopedia of Archaeal and Bacterial Type Strains, Phase II (KMG-II): from individual species to whole genera.</title>
        <authorList>
            <person name="Goeker M."/>
        </authorList>
    </citation>
    <scope>NUCLEOTIDE SEQUENCE [LARGE SCALE GENOMIC DNA]</scope>
    <source>
        <strain evidence="5 6">DSM 29537</strain>
    </source>
</reference>
<feature type="chain" id="PRO_5019746442" evidence="4">
    <location>
        <begin position="18"/>
        <end position="174"/>
    </location>
</feature>
<dbReference type="PROSITE" id="PS50297">
    <property type="entry name" value="ANK_REP_REGION"/>
    <property type="match status" value="2"/>
</dbReference>
<dbReference type="GO" id="GO:0045944">
    <property type="term" value="P:positive regulation of transcription by RNA polymerase II"/>
    <property type="evidence" value="ECO:0007669"/>
    <property type="project" value="TreeGrafter"/>
</dbReference>
<dbReference type="PANTHER" id="PTHR24193:SF121">
    <property type="entry name" value="ADA2A-CONTAINING COMPLEX COMPONENT 3, ISOFORM D"/>
    <property type="match status" value="1"/>
</dbReference>
<keyword evidence="4" id="KW-0732">Signal</keyword>